<evidence type="ECO:0000256" key="1">
    <source>
        <dbReference type="SAM" id="Phobius"/>
    </source>
</evidence>
<keyword evidence="1" id="KW-0472">Membrane</keyword>
<accession>E4U8Y4</accession>
<feature type="transmembrane region" description="Helical" evidence="1">
    <location>
        <begin position="88"/>
        <end position="108"/>
    </location>
</feature>
<evidence type="ECO:0000313" key="3">
    <source>
        <dbReference type="Proteomes" id="UP000008722"/>
    </source>
</evidence>
<dbReference type="STRING" id="670487.Ocepr_1358"/>
<dbReference type="RefSeq" id="WP_013457984.1">
    <property type="nucleotide sequence ID" value="NC_014761.1"/>
</dbReference>
<dbReference type="Proteomes" id="UP000008722">
    <property type="component" value="Chromosome"/>
</dbReference>
<feature type="transmembrane region" description="Helical" evidence="1">
    <location>
        <begin position="25"/>
        <end position="44"/>
    </location>
</feature>
<organism evidence="2 3">
    <name type="scientific">Oceanithermus profundus (strain DSM 14977 / NBRC 100410 / VKM B-2274 / 506)</name>
    <dbReference type="NCBI Taxonomy" id="670487"/>
    <lineage>
        <taxon>Bacteria</taxon>
        <taxon>Thermotogati</taxon>
        <taxon>Deinococcota</taxon>
        <taxon>Deinococci</taxon>
        <taxon>Thermales</taxon>
        <taxon>Thermaceae</taxon>
        <taxon>Oceanithermus</taxon>
    </lineage>
</organism>
<proteinExistence type="predicted"/>
<dbReference type="EMBL" id="CP002361">
    <property type="protein sequence ID" value="ADR36814.1"/>
    <property type="molecule type" value="Genomic_DNA"/>
</dbReference>
<name>E4U8Y4_OCEP5</name>
<dbReference type="AlphaFoldDB" id="E4U8Y4"/>
<reference evidence="2 3" key="2">
    <citation type="journal article" date="2011" name="Stand. Genomic Sci.">
        <title>Complete genome sequence of Oceanithermus profundus type strain (506).</title>
        <authorList>
            <person name="Pati A."/>
            <person name="Zhang X."/>
            <person name="Lapidus A."/>
            <person name="Nolan M."/>
            <person name="Lucas S."/>
            <person name="Del Rio T.G."/>
            <person name="Tice H."/>
            <person name="Cheng J.F."/>
            <person name="Tapia R."/>
            <person name="Han C."/>
            <person name="Goodwin L."/>
            <person name="Pitluck S."/>
            <person name="Liolios K."/>
            <person name="Pagani I."/>
            <person name="Ivanova N."/>
            <person name="Mavromatis K."/>
            <person name="Chen A."/>
            <person name="Palaniappan K."/>
            <person name="Hauser L."/>
            <person name="Jeffries C.D."/>
            <person name="Brambilla E.M."/>
            <person name="Rohl A."/>
            <person name="Mwirichia R."/>
            <person name="Rohde M."/>
            <person name="Tindall B.J."/>
            <person name="Sikorski J."/>
            <person name="Wirth R."/>
            <person name="Goker M."/>
            <person name="Woyke T."/>
            <person name="Detter J.C."/>
            <person name="Bristow J."/>
            <person name="Eisen J.A."/>
            <person name="Markowitz V."/>
            <person name="Hugenholtz P."/>
            <person name="Kyrpides N.C."/>
            <person name="Klenk H.P."/>
            <person name="Land M."/>
        </authorList>
    </citation>
    <scope>NUCLEOTIDE SEQUENCE [LARGE SCALE GENOMIC DNA]</scope>
    <source>
        <strain evidence="3">DSM 14977 / NBRC 100410 / VKM B-2274 / 506</strain>
    </source>
</reference>
<feature type="transmembrane region" description="Helical" evidence="1">
    <location>
        <begin position="164"/>
        <end position="181"/>
    </location>
</feature>
<dbReference type="KEGG" id="opr:Ocepr_1358"/>
<keyword evidence="1" id="KW-1133">Transmembrane helix</keyword>
<feature type="transmembrane region" description="Helical" evidence="1">
    <location>
        <begin position="56"/>
        <end position="76"/>
    </location>
</feature>
<keyword evidence="1" id="KW-0812">Transmembrane</keyword>
<protein>
    <submittedName>
        <fullName evidence="2">Uncharacterized protein</fullName>
    </submittedName>
</protein>
<keyword evidence="3" id="KW-1185">Reference proteome</keyword>
<evidence type="ECO:0000313" key="2">
    <source>
        <dbReference type="EMBL" id="ADR36814.1"/>
    </source>
</evidence>
<reference evidence="3" key="1">
    <citation type="submission" date="2010-11" db="EMBL/GenBank/DDBJ databases">
        <title>The complete sequence of chromosome of Oceanithermus profundus DSM 14977.</title>
        <authorList>
            <consortium name="US DOE Joint Genome Institute (JGI-PGF)"/>
            <person name="Lucas S."/>
            <person name="Copeland A."/>
            <person name="Lapidus A."/>
            <person name="Bruce D."/>
            <person name="Goodwin L."/>
            <person name="Pitluck S."/>
            <person name="Kyrpides N."/>
            <person name="Mavromatis K."/>
            <person name="Pagani I."/>
            <person name="Ivanova N."/>
            <person name="Zhang X."/>
            <person name="Brettin T."/>
            <person name="Detter J.C."/>
            <person name="Tapia R."/>
            <person name="Han C."/>
            <person name="Land M."/>
            <person name="Hauser L."/>
            <person name="Markowitz V."/>
            <person name="Cheng J.-F."/>
            <person name="Hugenholtz P."/>
            <person name="Woyke T."/>
            <person name="Wu D."/>
            <person name="Tindall B."/>
            <person name="Faehnrich R."/>
            <person name="Brambilla E."/>
            <person name="Klenk H.-P."/>
            <person name="Eisen J.A."/>
        </authorList>
    </citation>
    <scope>NUCLEOTIDE SEQUENCE [LARGE SCALE GENOMIC DNA]</scope>
    <source>
        <strain evidence="3">DSM 14977 / NBRC 100410 / VKM B-2274 / 506</strain>
    </source>
</reference>
<sequence>MKDTGFDPGQALREANAALKKARGVLLRFTGQLLVLWGLVYLVMYGGGELGWVPAWFWFPLDAAAFALSFALGYRVGGAFRTPEGSRLQRIWAWFGVTMALAVFAFAARGVAEPLFSFTLNLLVGYALIQSGEAVRQPGLVRGGLLLVFVNTLFYVFWPDAYAFALAAMGALACAAGLRQVR</sequence>
<dbReference type="HOGENOM" id="CLU_1480599_0_0_0"/>
<gene>
    <name evidence="2" type="ordered locus">Ocepr_1358</name>
</gene>
<dbReference type="OrthoDB" id="9864181at2"/>